<sequence length="103" mass="11061">MTPKPSLILSVLAAAVVVVFSANLSPQAQGTPQQPPRAEARVLSPGDVLKADEVDFIEHPGHYGLGSELRGSRYAISEGYLVRVDPNNLQVQSVLRGNVRPMD</sequence>
<protein>
    <submittedName>
        <fullName evidence="2">Uncharacterized protein</fullName>
    </submittedName>
</protein>
<comment type="caution">
    <text evidence="2">The sequence shown here is derived from an EMBL/GenBank/DDBJ whole genome shotgun (WGS) entry which is preliminary data.</text>
</comment>
<keyword evidence="3" id="KW-1185">Reference proteome</keyword>
<dbReference type="EMBL" id="JBHRXY010000027">
    <property type="protein sequence ID" value="MFC3631387.1"/>
    <property type="molecule type" value="Genomic_DNA"/>
</dbReference>
<dbReference type="Proteomes" id="UP001595539">
    <property type="component" value="Unassembled WGS sequence"/>
</dbReference>
<name>A0ABV7U8F0_9RHOB</name>
<feature type="signal peptide" evidence="1">
    <location>
        <begin position="1"/>
        <end position="30"/>
    </location>
</feature>
<evidence type="ECO:0000313" key="3">
    <source>
        <dbReference type="Proteomes" id="UP001595539"/>
    </source>
</evidence>
<accession>A0ABV7U8F0</accession>
<evidence type="ECO:0000256" key="1">
    <source>
        <dbReference type="SAM" id="SignalP"/>
    </source>
</evidence>
<keyword evidence="1" id="KW-0732">Signal</keyword>
<dbReference type="RefSeq" id="WP_377763651.1">
    <property type="nucleotide sequence ID" value="NZ_JBHRXY010000027.1"/>
</dbReference>
<proteinExistence type="predicted"/>
<evidence type="ECO:0000313" key="2">
    <source>
        <dbReference type="EMBL" id="MFC3631387.1"/>
    </source>
</evidence>
<feature type="chain" id="PRO_5045180260" evidence="1">
    <location>
        <begin position="31"/>
        <end position="103"/>
    </location>
</feature>
<gene>
    <name evidence="2" type="ORF">ACFOM8_18285</name>
</gene>
<reference evidence="3" key="1">
    <citation type="journal article" date="2019" name="Int. J. Syst. Evol. Microbiol.">
        <title>The Global Catalogue of Microorganisms (GCM) 10K type strain sequencing project: providing services to taxonomists for standard genome sequencing and annotation.</title>
        <authorList>
            <consortium name="The Broad Institute Genomics Platform"/>
            <consortium name="The Broad Institute Genome Sequencing Center for Infectious Disease"/>
            <person name="Wu L."/>
            <person name="Ma J."/>
        </authorList>
    </citation>
    <scope>NUCLEOTIDE SEQUENCE [LARGE SCALE GENOMIC DNA]</scope>
    <source>
        <strain evidence="3">KCTC 42473</strain>
    </source>
</reference>
<organism evidence="2 3">
    <name type="scientific">Paracoccus angustae</name>
    <dbReference type="NCBI Taxonomy" id="1671480"/>
    <lineage>
        <taxon>Bacteria</taxon>
        <taxon>Pseudomonadati</taxon>
        <taxon>Pseudomonadota</taxon>
        <taxon>Alphaproteobacteria</taxon>
        <taxon>Rhodobacterales</taxon>
        <taxon>Paracoccaceae</taxon>
        <taxon>Paracoccus</taxon>
    </lineage>
</organism>